<feature type="transmembrane region" description="Helical" evidence="1">
    <location>
        <begin position="18"/>
        <end position="40"/>
    </location>
</feature>
<accession>A0A7I7QEY7</accession>
<dbReference type="KEGG" id="msto:MSTO_49270"/>
<dbReference type="Proteomes" id="UP000467130">
    <property type="component" value="Chromosome"/>
</dbReference>
<reference evidence="2 3" key="1">
    <citation type="journal article" date="2019" name="Emerg. Microbes Infect.">
        <title>Comprehensive subspecies identification of 175 nontuberculous mycobacteria species based on 7547 genomic profiles.</title>
        <authorList>
            <person name="Matsumoto Y."/>
            <person name="Kinjo T."/>
            <person name="Motooka D."/>
            <person name="Nabeya D."/>
            <person name="Jung N."/>
            <person name="Uechi K."/>
            <person name="Horii T."/>
            <person name="Iida T."/>
            <person name="Fujita J."/>
            <person name="Nakamura S."/>
        </authorList>
    </citation>
    <scope>NUCLEOTIDE SEQUENCE [LARGE SCALE GENOMIC DNA]</scope>
    <source>
        <strain evidence="2 3">JCM 17783</strain>
    </source>
</reference>
<protein>
    <submittedName>
        <fullName evidence="2">Uncharacterized protein</fullName>
    </submittedName>
</protein>
<proteinExistence type="predicted"/>
<name>A0A7I7QEY7_9MYCO</name>
<keyword evidence="1" id="KW-0812">Transmembrane</keyword>
<evidence type="ECO:0000313" key="2">
    <source>
        <dbReference type="EMBL" id="BBY24722.1"/>
    </source>
</evidence>
<organism evidence="2 3">
    <name type="scientific">Mycobacterium stomatepiae</name>
    <dbReference type="NCBI Taxonomy" id="470076"/>
    <lineage>
        <taxon>Bacteria</taxon>
        <taxon>Bacillati</taxon>
        <taxon>Actinomycetota</taxon>
        <taxon>Actinomycetes</taxon>
        <taxon>Mycobacteriales</taxon>
        <taxon>Mycobacteriaceae</taxon>
        <taxon>Mycobacterium</taxon>
        <taxon>Mycobacterium simiae complex</taxon>
    </lineage>
</organism>
<sequence>MPAEADGVVHRTPAAKAAAAPIVASNTLVFMLGFLFSGYVPEKLLIGIDLVQHYFRSVRV</sequence>
<evidence type="ECO:0000313" key="3">
    <source>
        <dbReference type="Proteomes" id="UP000467130"/>
    </source>
</evidence>
<evidence type="ECO:0000256" key="1">
    <source>
        <dbReference type="SAM" id="Phobius"/>
    </source>
</evidence>
<dbReference type="AlphaFoldDB" id="A0A7I7QEY7"/>
<keyword evidence="1" id="KW-0472">Membrane</keyword>
<gene>
    <name evidence="2" type="ORF">MSTO_49270</name>
</gene>
<dbReference type="EMBL" id="AP022587">
    <property type="protein sequence ID" value="BBY24722.1"/>
    <property type="molecule type" value="Genomic_DNA"/>
</dbReference>
<keyword evidence="1" id="KW-1133">Transmembrane helix</keyword>
<keyword evidence="3" id="KW-1185">Reference proteome</keyword>